<dbReference type="Pfam" id="PF04234">
    <property type="entry name" value="CopC"/>
    <property type="match status" value="1"/>
</dbReference>
<feature type="domain" description="CopC" evidence="3">
    <location>
        <begin position="27"/>
        <end position="122"/>
    </location>
</feature>
<evidence type="ECO:0000313" key="4">
    <source>
        <dbReference type="EMBL" id="SVA67437.1"/>
    </source>
</evidence>
<protein>
    <recommendedName>
        <fullName evidence="3">CopC domain-containing protein</fullName>
    </recommendedName>
</protein>
<organism evidence="4">
    <name type="scientific">marine metagenome</name>
    <dbReference type="NCBI Taxonomy" id="408172"/>
    <lineage>
        <taxon>unclassified sequences</taxon>
        <taxon>metagenomes</taxon>
        <taxon>ecological metagenomes</taxon>
    </lineage>
</organism>
<dbReference type="Gene3D" id="2.60.40.1220">
    <property type="match status" value="1"/>
</dbReference>
<dbReference type="EMBL" id="UINC01016141">
    <property type="protein sequence ID" value="SVA67437.1"/>
    <property type="molecule type" value="Genomic_DNA"/>
</dbReference>
<proteinExistence type="predicted"/>
<dbReference type="SUPFAM" id="SSF81296">
    <property type="entry name" value="E set domains"/>
    <property type="match status" value="1"/>
</dbReference>
<evidence type="ECO:0000259" key="3">
    <source>
        <dbReference type="Pfam" id="PF04234"/>
    </source>
</evidence>
<evidence type="ECO:0000256" key="1">
    <source>
        <dbReference type="ARBA" id="ARBA00022729"/>
    </source>
</evidence>
<dbReference type="GO" id="GO:0005507">
    <property type="term" value="F:copper ion binding"/>
    <property type="evidence" value="ECO:0007669"/>
    <property type="project" value="InterPro"/>
</dbReference>
<dbReference type="InterPro" id="IPR007348">
    <property type="entry name" value="CopC_dom"/>
</dbReference>
<dbReference type="InterPro" id="IPR014756">
    <property type="entry name" value="Ig_E-set"/>
</dbReference>
<gene>
    <name evidence="4" type="ORF">METZ01_LOCUS120291</name>
</gene>
<keyword evidence="2" id="KW-0186">Copper</keyword>
<dbReference type="AlphaFoldDB" id="A0A381XTA9"/>
<dbReference type="GO" id="GO:0046688">
    <property type="term" value="P:response to copper ion"/>
    <property type="evidence" value="ECO:0007669"/>
    <property type="project" value="InterPro"/>
</dbReference>
<sequence length="125" mass="13370">MKVKSALLSVVFCLIIAATAVAEGAFHFALTKSTPVADSAVPSPDEVRLWFTQVPQQNSVAVRIINPAGDLVGTSQPRLDQTDRKIVSVSVDRTLRTGGYTVSWRGIGEDGHVVRGEFGFTVSAQ</sequence>
<accession>A0A381XTA9</accession>
<reference evidence="4" key="1">
    <citation type="submission" date="2018-05" db="EMBL/GenBank/DDBJ databases">
        <authorList>
            <person name="Lanie J.A."/>
            <person name="Ng W.-L."/>
            <person name="Kazmierczak K.M."/>
            <person name="Andrzejewski T.M."/>
            <person name="Davidsen T.M."/>
            <person name="Wayne K.J."/>
            <person name="Tettelin H."/>
            <person name="Glass J.I."/>
            <person name="Rusch D."/>
            <person name="Podicherti R."/>
            <person name="Tsui H.-C.T."/>
            <person name="Winkler M.E."/>
        </authorList>
    </citation>
    <scope>NUCLEOTIDE SEQUENCE</scope>
</reference>
<dbReference type="InterPro" id="IPR014755">
    <property type="entry name" value="Cu-Rt/internalin_Ig-like"/>
</dbReference>
<dbReference type="GO" id="GO:0042597">
    <property type="term" value="C:periplasmic space"/>
    <property type="evidence" value="ECO:0007669"/>
    <property type="project" value="InterPro"/>
</dbReference>
<name>A0A381XTA9_9ZZZZ</name>
<keyword evidence="1" id="KW-0732">Signal</keyword>
<evidence type="ECO:0000256" key="2">
    <source>
        <dbReference type="ARBA" id="ARBA00023008"/>
    </source>
</evidence>